<dbReference type="Pfam" id="PF13855">
    <property type="entry name" value="LRR_8"/>
    <property type="match status" value="1"/>
</dbReference>
<dbReference type="PROSITE" id="PS51450">
    <property type="entry name" value="LRR"/>
    <property type="match status" value="1"/>
</dbReference>
<evidence type="ECO:0000313" key="5">
    <source>
        <dbReference type="Proteomes" id="UP001497623"/>
    </source>
</evidence>
<dbReference type="Proteomes" id="UP001497623">
    <property type="component" value="Unassembled WGS sequence"/>
</dbReference>
<dbReference type="PANTHER" id="PTHR24366">
    <property type="entry name" value="IG(IMMUNOGLOBULIN) AND LRR(LEUCINE RICH REPEAT) DOMAINS"/>
    <property type="match status" value="1"/>
</dbReference>
<dbReference type="SUPFAM" id="SSF52058">
    <property type="entry name" value="L domain-like"/>
    <property type="match status" value="1"/>
</dbReference>
<gene>
    <name evidence="4" type="ORF">MNOR_LOCUS12171</name>
</gene>
<proteinExistence type="predicted"/>
<dbReference type="SMART" id="SM00369">
    <property type="entry name" value="LRR_TYP"/>
    <property type="match status" value="5"/>
</dbReference>
<name>A0AAV2QEZ3_MEGNR</name>
<evidence type="ECO:0000256" key="2">
    <source>
        <dbReference type="ARBA" id="ARBA00022737"/>
    </source>
</evidence>
<keyword evidence="3" id="KW-0732">Signal</keyword>
<evidence type="ECO:0000256" key="1">
    <source>
        <dbReference type="ARBA" id="ARBA00022614"/>
    </source>
</evidence>
<evidence type="ECO:0000313" key="4">
    <source>
        <dbReference type="EMBL" id="CAL4083522.1"/>
    </source>
</evidence>
<feature type="signal peptide" evidence="3">
    <location>
        <begin position="1"/>
        <end position="24"/>
    </location>
</feature>
<dbReference type="AlphaFoldDB" id="A0AAV2QEZ3"/>
<sequence length="392" mass="44352">MLNSIIRLALPCVTLLCNVKLLNCEDLGTSILNLPHYDPSIPNPDDDLECLKLRDWNGPDDTSLPPNLCGMCPAGEHDLEPCDCINNRGSQAGLFSIECGPSTNWTTVDEIKEMIASADDALITTHVFRFTMTGTNVSGALKQDVWGRLDFHQVILDNNQIQQVDNHAFANSKETLTLLSIKNNEITYFHWDQLSDIPHLYQLLLQGNKLSFIPSDIFPQTDLAYLDLSRNQIIYIGPNAFSNLRKLSKLNLSYNQLEYLDDYMFSIAQHDLDPNNLIINLSNNKISYISPMAFADVRPININLSYNRLTSIEEEVFRPIIDATYYFLSVDLNNNFIVCNCDIAWILLDPTPIRGIFGNFQCYDTLGNQTGTSFLDLNPHDFLFCHTDVVIN</sequence>
<keyword evidence="2" id="KW-0677">Repeat</keyword>
<dbReference type="Gene3D" id="3.80.10.10">
    <property type="entry name" value="Ribonuclease Inhibitor"/>
    <property type="match status" value="2"/>
</dbReference>
<dbReference type="InterPro" id="IPR032675">
    <property type="entry name" value="LRR_dom_sf"/>
</dbReference>
<accession>A0AAV2QEZ3</accession>
<comment type="caution">
    <text evidence="4">The sequence shown here is derived from an EMBL/GenBank/DDBJ whole genome shotgun (WGS) entry which is preliminary data.</text>
</comment>
<reference evidence="4 5" key="1">
    <citation type="submission" date="2024-05" db="EMBL/GenBank/DDBJ databases">
        <authorList>
            <person name="Wallberg A."/>
        </authorList>
    </citation>
    <scope>NUCLEOTIDE SEQUENCE [LARGE SCALE GENOMIC DNA]</scope>
</reference>
<organism evidence="4 5">
    <name type="scientific">Meganyctiphanes norvegica</name>
    <name type="common">Northern krill</name>
    <name type="synonym">Thysanopoda norvegica</name>
    <dbReference type="NCBI Taxonomy" id="48144"/>
    <lineage>
        <taxon>Eukaryota</taxon>
        <taxon>Metazoa</taxon>
        <taxon>Ecdysozoa</taxon>
        <taxon>Arthropoda</taxon>
        <taxon>Crustacea</taxon>
        <taxon>Multicrustacea</taxon>
        <taxon>Malacostraca</taxon>
        <taxon>Eumalacostraca</taxon>
        <taxon>Eucarida</taxon>
        <taxon>Euphausiacea</taxon>
        <taxon>Euphausiidae</taxon>
        <taxon>Meganyctiphanes</taxon>
    </lineage>
</organism>
<dbReference type="PANTHER" id="PTHR24366:SF96">
    <property type="entry name" value="LEUCINE RICH REPEAT CONTAINING 53"/>
    <property type="match status" value="1"/>
</dbReference>
<keyword evidence="5" id="KW-1185">Reference proteome</keyword>
<dbReference type="InterPro" id="IPR001611">
    <property type="entry name" value="Leu-rich_rpt"/>
</dbReference>
<feature type="chain" id="PRO_5043696549" evidence="3">
    <location>
        <begin position="25"/>
        <end position="392"/>
    </location>
</feature>
<evidence type="ECO:0000256" key="3">
    <source>
        <dbReference type="SAM" id="SignalP"/>
    </source>
</evidence>
<dbReference type="EMBL" id="CAXKWB010006593">
    <property type="protein sequence ID" value="CAL4083522.1"/>
    <property type="molecule type" value="Genomic_DNA"/>
</dbReference>
<dbReference type="InterPro" id="IPR003591">
    <property type="entry name" value="Leu-rich_rpt_typical-subtyp"/>
</dbReference>
<keyword evidence="1" id="KW-0433">Leucine-rich repeat</keyword>
<protein>
    <submittedName>
        <fullName evidence="4">Uncharacterized protein</fullName>
    </submittedName>
</protein>